<dbReference type="EMBL" id="VUMV01000006">
    <property type="protein sequence ID" value="MST82526.1"/>
    <property type="molecule type" value="Genomic_DNA"/>
</dbReference>
<dbReference type="InterPro" id="IPR001451">
    <property type="entry name" value="Hexapep"/>
</dbReference>
<dbReference type="PIRSF" id="PIRSF000441">
    <property type="entry name" value="CysE"/>
    <property type="match status" value="1"/>
</dbReference>
<evidence type="ECO:0000256" key="5">
    <source>
        <dbReference type="PIRNR" id="PIRNR000441"/>
    </source>
</evidence>
<accession>A0A7X2TQ69</accession>
<dbReference type="SUPFAM" id="SSF51161">
    <property type="entry name" value="Trimeric LpxA-like enzymes"/>
    <property type="match status" value="1"/>
</dbReference>
<evidence type="ECO:0000313" key="7">
    <source>
        <dbReference type="Proteomes" id="UP000466864"/>
    </source>
</evidence>
<evidence type="ECO:0000313" key="6">
    <source>
        <dbReference type="EMBL" id="MST82526.1"/>
    </source>
</evidence>
<sequence length="182" mass="20689">MMIEKIKADKFRWHGKKHIFALPQFRFVYVKRHCEHYRDRNKLLFLFWRLIYQHMEIKYNMDVPAKVKIGKGLRIEHIGGVVINPLAELGENITLLNGVLIGSQSRGKRMGTPIIGDEVWIGTNSVIVGGINIGKDCLIAPGAYVNFNVPAHSIVLGNPGKIIPKECATEGYILNKYEYKSE</sequence>
<keyword evidence="4 5" id="KW-0012">Acyltransferase</keyword>
<organism evidence="6 7">
    <name type="scientific">Bilifractor porci</name>
    <dbReference type="NCBI Taxonomy" id="2606636"/>
    <lineage>
        <taxon>Bacteria</taxon>
        <taxon>Bacillati</taxon>
        <taxon>Bacillota</taxon>
        <taxon>Clostridia</taxon>
        <taxon>Lachnospirales</taxon>
        <taxon>Lachnospiraceae</taxon>
        <taxon>Bilifractor</taxon>
    </lineage>
</organism>
<keyword evidence="7" id="KW-1185">Reference proteome</keyword>
<dbReference type="AlphaFoldDB" id="A0A7X2TQ69"/>
<comment type="catalytic activity">
    <reaction evidence="5">
        <text>L-serine + acetyl-CoA = O-acetyl-L-serine + CoA</text>
        <dbReference type="Rhea" id="RHEA:24560"/>
        <dbReference type="ChEBI" id="CHEBI:33384"/>
        <dbReference type="ChEBI" id="CHEBI:57287"/>
        <dbReference type="ChEBI" id="CHEBI:57288"/>
        <dbReference type="ChEBI" id="CHEBI:58340"/>
        <dbReference type="EC" id="2.3.1.30"/>
    </reaction>
</comment>
<evidence type="ECO:0000256" key="2">
    <source>
        <dbReference type="ARBA" id="ARBA00018522"/>
    </source>
</evidence>
<dbReference type="InterPro" id="IPR045304">
    <property type="entry name" value="LbH_SAT"/>
</dbReference>
<dbReference type="GO" id="GO:0009001">
    <property type="term" value="F:serine O-acetyltransferase activity"/>
    <property type="evidence" value="ECO:0007669"/>
    <property type="project" value="UniProtKB-EC"/>
</dbReference>
<dbReference type="Pfam" id="PF00132">
    <property type="entry name" value="Hexapep"/>
    <property type="match status" value="1"/>
</dbReference>
<reference evidence="6 7" key="1">
    <citation type="submission" date="2019-08" db="EMBL/GenBank/DDBJ databases">
        <title>In-depth cultivation of the pig gut microbiome towards novel bacterial diversity and tailored functional studies.</title>
        <authorList>
            <person name="Wylensek D."/>
            <person name="Hitch T.C.A."/>
            <person name="Clavel T."/>
        </authorList>
    </citation>
    <scope>NUCLEOTIDE SEQUENCE [LARGE SCALE GENOMIC DNA]</scope>
    <source>
        <strain evidence="6 7">Oil+RF-744-WCA-WT-13</strain>
    </source>
</reference>
<dbReference type="InterPro" id="IPR011004">
    <property type="entry name" value="Trimer_LpxA-like_sf"/>
</dbReference>
<keyword evidence="3 5" id="KW-0808">Transferase</keyword>
<dbReference type="GO" id="GO:0006535">
    <property type="term" value="P:cysteine biosynthetic process from serine"/>
    <property type="evidence" value="ECO:0007669"/>
    <property type="project" value="InterPro"/>
</dbReference>
<comment type="similarity">
    <text evidence="1 5">Belongs to the transferase hexapeptide repeat family.</text>
</comment>
<dbReference type="Gene3D" id="2.160.10.10">
    <property type="entry name" value="Hexapeptide repeat proteins"/>
    <property type="match status" value="1"/>
</dbReference>
<dbReference type="PANTHER" id="PTHR42811">
    <property type="entry name" value="SERINE ACETYLTRANSFERASE"/>
    <property type="match status" value="1"/>
</dbReference>
<dbReference type="GO" id="GO:0005737">
    <property type="term" value="C:cytoplasm"/>
    <property type="evidence" value="ECO:0007669"/>
    <property type="project" value="InterPro"/>
</dbReference>
<dbReference type="Proteomes" id="UP000466864">
    <property type="component" value="Unassembled WGS sequence"/>
</dbReference>
<protein>
    <recommendedName>
        <fullName evidence="2 5">Serine acetyltransferase</fullName>
        <ecNumber evidence="5">2.3.1.30</ecNumber>
    </recommendedName>
</protein>
<name>A0A7X2TQ69_9FIRM</name>
<evidence type="ECO:0000256" key="3">
    <source>
        <dbReference type="ARBA" id="ARBA00022679"/>
    </source>
</evidence>
<dbReference type="EC" id="2.3.1.30" evidence="5"/>
<dbReference type="InterPro" id="IPR005881">
    <property type="entry name" value="Ser_O-AcTrfase"/>
</dbReference>
<proteinExistence type="inferred from homology"/>
<comment type="caution">
    <text evidence="6">The sequence shown here is derived from an EMBL/GenBank/DDBJ whole genome shotgun (WGS) entry which is preliminary data.</text>
</comment>
<evidence type="ECO:0000256" key="4">
    <source>
        <dbReference type="ARBA" id="ARBA00023315"/>
    </source>
</evidence>
<gene>
    <name evidence="6" type="ORF">FYJ60_09380</name>
</gene>
<evidence type="ECO:0000256" key="1">
    <source>
        <dbReference type="ARBA" id="ARBA00007274"/>
    </source>
</evidence>
<dbReference type="CDD" id="cd03354">
    <property type="entry name" value="LbH_SAT"/>
    <property type="match status" value="1"/>
</dbReference>